<dbReference type="PANTHER" id="PTHR36573:SF1">
    <property type="entry name" value="INTERMEMBRANE PHOSPHOLIPID TRANSPORT SYSTEM BINDING PROTEIN MLAC"/>
    <property type="match status" value="1"/>
</dbReference>
<proteinExistence type="predicted"/>
<dbReference type="KEGG" id="hgn:E6W36_15240"/>
<sequence length="225" mass="24222">MLRNATLLSVAALLSAPAAYAQTDALQAAAASAVSDFNARASEIITDKGLSASARFTQFRALLDKTYALDFLARFLGGDAYTKATPDQQAAYKSVFPNYVTALYLDQFGKLVGKTQRQVSIRTVGASEVFVRTEVKRTSGAPATLEWRVRKGADGQFRIVDVATEGVSNALGKRAEFAAFARDKGFDALIADLKKRGAPPQGKRWLLAPVQRRPVRVLIGPSALP</sequence>
<evidence type="ECO:0000256" key="1">
    <source>
        <dbReference type="SAM" id="SignalP"/>
    </source>
</evidence>
<keyword evidence="3" id="KW-1185">Reference proteome</keyword>
<reference evidence="3" key="1">
    <citation type="submission" date="2019-04" db="EMBL/GenBank/DDBJ databases">
        <title>Complete genome sequence of Sphingomonas sp. W1-2-3.</title>
        <authorList>
            <person name="Im W.T."/>
        </authorList>
    </citation>
    <scope>NUCLEOTIDE SEQUENCE [LARGE SCALE GENOMIC DNA]</scope>
    <source>
        <strain evidence="3">W1-2-3</strain>
    </source>
</reference>
<keyword evidence="1" id="KW-0732">Signal</keyword>
<dbReference type="Gene3D" id="3.10.450.710">
    <property type="entry name" value="Tgt2/MlaC"/>
    <property type="match status" value="1"/>
</dbReference>
<accession>A0A4D7CBX8</accession>
<protein>
    <submittedName>
        <fullName evidence="2">ABC transporter substrate-binding protein</fullName>
    </submittedName>
</protein>
<dbReference type="InterPro" id="IPR042245">
    <property type="entry name" value="Tgt2/MlaC_sf"/>
</dbReference>
<feature type="signal peptide" evidence="1">
    <location>
        <begin position="1"/>
        <end position="21"/>
    </location>
</feature>
<dbReference type="AlphaFoldDB" id="A0A4D7CBX8"/>
<evidence type="ECO:0000313" key="3">
    <source>
        <dbReference type="Proteomes" id="UP000298714"/>
    </source>
</evidence>
<name>A0A4D7CBX8_9SPHN</name>
<dbReference type="PANTHER" id="PTHR36573">
    <property type="entry name" value="INTERMEMBRANE PHOSPHOLIPID TRANSPORT SYSTEM BINDING PROTEIN MLAC"/>
    <property type="match status" value="1"/>
</dbReference>
<feature type="chain" id="PRO_5020918264" evidence="1">
    <location>
        <begin position="22"/>
        <end position="225"/>
    </location>
</feature>
<gene>
    <name evidence="2" type="ORF">E6W36_15240</name>
</gene>
<organism evidence="2 3">
    <name type="scientific">Hankyongella ginsenosidimutans</name>
    <dbReference type="NCBI Taxonomy" id="1763828"/>
    <lineage>
        <taxon>Bacteria</taxon>
        <taxon>Pseudomonadati</taxon>
        <taxon>Pseudomonadota</taxon>
        <taxon>Alphaproteobacteria</taxon>
        <taxon>Sphingomonadales</taxon>
        <taxon>Sphingomonadaceae</taxon>
        <taxon>Hankyongella</taxon>
    </lineage>
</organism>
<evidence type="ECO:0000313" key="2">
    <source>
        <dbReference type="EMBL" id="QCI80376.1"/>
    </source>
</evidence>
<dbReference type="Proteomes" id="UP000298714">
    <property type="component" value="Chromosome"/>
</dbReference>
<dbReference type="EMBL" id="CP039704">
    <property type="protein sequence ID" value="QCI80376.1"/>
    <property type="molecule type" value="Genomic_DNA"/>
</dbReference>
<dbReference type="InterPro" id="IPR008869">
    <property type="entry name" value="MlaC/ttg2D"/>
</dbReference>
<dbReference type="RefSeq" id="WP_222873266.1">
    <property type="nucleotide sequence ID" value="NZ_CP039704.1"/>
</dbReference>
<dbReference type="Pfam" id="PF05494">
    <property type="entry name" value="MlaC"/>
    <property type="match status" value="1"/>
</dbReference>